<comment type="caution">
    <text evidence="2">The sequence shown here is derived from an EMBL/GenBank/DDBJ whole genome shotgun (WGS) entry which is preliminary data.</text>
</comment>
<dbReference type="AlphaFoldDB" id="A0A6B0R458"/>
<protein>
    <submittedName>
        <fullName evidence="2">Uncharacterized protein</fullName>
    </submittedName>
</protein>
<keyword evidence="3" id="KW-1185">Reference proteome</keyword>
<reference evidence="2" key="1">
    <citation type="submission" date="2019-10" db="EMBL/GenBank/DDBJ databases">
        <title>The sequence and de novo assembly of the wild yak genome.</title>
        <authorList>
            <person name="Liu Y."/>
        </authorList>
    </citation>
    <scope>NUCLEOTIDE SEQUENCE [LARGE SCALE GENOMIC DNA]</scope>
    <source>
        <strain evidence="2">WY2019</strain>
    </source>
</reference>
<organism evidence="2 3">
    <name type="scientific">Bos mutus</name>
    <name type="common">wild yak</name>
    <dbReference type="NCBI Taxonomy" id="72004"/>
    <lineage>
        <taxon>Eukaryota</taxon>
        <taxon>Metazoa</taxon>
        <taxon>Chordata</taxon>
        <taxon>Craniata</taxon>
        <taxon>Vertebrata</taxon>
        <taxon>Euteleostomi</taxon>
        <taxon>Mammalia</taxon>
        <taxon>Eutheria</taxon>
        <taxon>Laurasiatheria</taxon>
        <taxon>Artiodactyla</taxon>
        <taxon>Ruminantia</taxon>
        <taxon>Pecora</taxon>
        <taxon>Bovidae</taxon>
        <taxon>Bovinae</taxon>
        <taxon>Bos</taxon>
    </lineage>
</organism>
<accession>A0A6B0R458</accession>
<evidence type="ECO:0000313" key="2">
    <source>
        <dbReference type="EMBL" id="MXQ83661.1"/>
    </source>
</evidence>
<gene>
    <name evidence="2" type="ORF">E5288_WYG002483</name>
</gene>
<sequence length="135" mass="14247">MRSPFLPHGGGRRVHAAGPLRLAGTQLALGRAARAGSCGAWRSPSPSSKRRRRTDVGVRAWPWGSVDGLTEKGTHGVQPGAPSTQIIRPSSADPSSSSPTQDSRPRDQFSSEAAQPVPAHQQRLWLLAKAGLKGS</sequence>
<evidence type="ECO:0000313" key="3">
    <source>
        <dbReference type="Proteomes" id="UP000322234"/>
    </source>
</evidence>
<feature type="region of interest" description="Disordered" evidence="1">
    <location>
        <begin position="34"/>
        <end position="121"/>
    </location>
</feature>
<dbReference type="EMBL" id="VBQZ03000018">
    <property type="protein sequence ID" value="MXQ83661.1"/>
    <property type="molecule type" value="Genomic_DNA"/>
</dbReference>
<feature type="compositionally biased region" description="Low complexity" evidence="1">
    <location>
        <begin position="88"/>
        <end position="102"/>
    </location>
</feature>
<proteinExistence type="predicted"/>
<name>A0A6B0R458_9CETA</name>
<evidence type="ECO:0000256" key="1">
    <source>
        <dbReference type="SAM" id="MobiDB-lite"/>
    </source>
</evidence>
<dbReference type="Proteomes" id="UP000322234">
    <property type="component" value="Unassembled WGS sequence"/>
</dbReference>